<dbReference type="KEGG" id="sand:H3309_15840"/>
<dbReference type="PANTHER" id="PTHR32308:SF10">
    <property type="entry name" value="CITRATE LYASE SUBUNIT BETA"/>
    <property type="match status" value="1"/>
</dbReference>
<feature type="binding site" evidence="5">
    <location>
        <position position="69"/>
    </location>
    <ligand>
        <name>substrate</name>
    </ligand>
</feature>
<evidence type="ECO:0000256" key="2">
    <source>
        <dbReference type="ARBA" id="ARBA00005568"/>
    </source>
</evidence>
<dbReference type="AlphaFoldDB" id="A0A7G5IHA8"/>
<dbReference type="Pfam" id="PF03328">
    <property type="entry name" value="HpcH_HpaI"/>
    <property type="match status" value="1"/>
</dbReference>
<dbReference type="SUPFAM" id="SSF51621">
    <property type="entry name" value="Phosphoenolpyruvate/pyruvate domain"/>
    <property type="match status" value="1"/>
</dbReference>
<evidence type="ECO:0000256" key="4">
    <source>
        <dbReference type="ARBA" id="ARBA00022842"/>
    </source>
</evidence>
<dbReference type="InterPro" id="IPR011206">
    <property type="entry name" value="Citrate_lyase_beta/mcl1/mcl2"/>
</dbReference>
<dbReference type="GO" id="GO:0006107">
    <property type="term" value="P:oxaloacetate metabolic process"/>
    <property type="evidence" value="ECO:0007669"/>
    <property type="project" value="TreeGrafter"/>
</dbReference>
<protein>
    <submittedName>
        <fullName evidence="8">CoA ester lyase</fullName>
    </submittedName>
</protein>
<evidence type="ECO:0000259" key="7">
    <source>
        <dbReference type="Pfam" id="PF03328"/>
    </source>
</evidence>
<organism evidence="8 9">
    <name type="scientific">Sandaracinobacteroides saxicola</name>
    <dbReference type="NCBI Taxonomy" id="2759707"/>
    <lineage>
        <taxon>Bacteria</taxon>
        <taxon>Pseudomonadati</taxon>
        <taxon>Pseudomonadota</taxon>
        <taxon>Alphaproteobacteria</taxon>
        <taxon>Sphingomonadales</taxon>
        <taxon>Sphingosinicellaceae</taxon>
        <taxon>Sandaracinobacteroides</taxon>
    </lineage>
</organism>
<evidence type="ECO:0000256" key="1">
    <source>
        <dbReference type="ARBA" id="ARBA00001946"/>
    </source>
</evidence>
<keyword evidence="9" id="KW-1185">Reference proteome</keyword>
<dbReference type="RefSeq" id="WP_182295943.1">
    <property type="nucleotide sequence ID" value="NZ_CP059851.1"/>
</dbReference>
<dbReference type="PIRSF" id="PIRSF015582">
    <property type="entry name" value="Cit_lyase_B"/>
    <property type="match status" value="1"/>
</dbReference>
<feature type="binding site" evidence="6">
    <location>
        <position position="147"/>
    </location>
    <ligand>
        <name>Mg(2+)</name>
        <dbReference type="ChEBI" id="CHEBI:18420"/>
    </ligand>
</feature>
<reference evidence="8 9" key="1">
    <citation type="submission" date="2020-07" db="EMBL/GenBank/DDBJ databases">
        <title>Complete genome sequence for Sandaracinobacter sp. M6.</title>
        <authorList>
            <person name="Tang Y."/>
            <person name="Liu Q."/>
            <person name="Guo Z."/>
            <person name="Lei P."/>
            <person name="Huang B."/>
        </authorList>
    </citation>
    <scope>NUCLEOTIDE SEQUENCE [LARGE SCALE GENOMIC DNA]</scope>
    <source>
        <strain evidence="8 9">M6</strain>
    </source>
</reference>
<dbReference type="InterPro" id="IPR005000">
    <property type="entry name" value="Aldolase/citrate-lyase_domain"/>
</dbReference>
<proteinExistence type="inferred from homology"/>
<gene>
    <name evidence="8" type="ORF">H3309_15840</name>
</gene>
<sequence length="292" mass="30181">MPSQRPRRSILYLPGSNARAIEKARDLEADVVIIDLEDAVAPAAKEAAREAAVAAVRAGGWGRREIAIRVNGLATPWSEADFAAVAASGADVLVVPKIDGATDAAVAVARAGGLPVWPLIETPRSVQAVDAIADVAGIEGLVCGFADLTKDLRARPGADRAPLLYAASRIVNAARASGILAFDGVFVDIQDEAGLEAETRQGLALGFDGKTCIHPSQLATVNRLFSPTAEEVAHAQGVIEAHATAVAEGRGVATFKGKLIEVLHVVEANRVLKVAEEIGGIGAATLEIASEI</sequence>
<evidence type="ECO:0000256" key="6">
    <source>
        <dbReference type="PIRSR" id="PIRSR015582-2"/>
    </source>
</evidence>
<evidence type="ECO:0000313" key="9">
    <source>
        <dbReference type="Proteomes" id="UP000515292"/>
    </source>
</evidence>
<name>A0A7G5IHA8_9SPHN</name>
<dbReference type="GO" id="GO:0016829">
    <property type="term" value="F:lyase activity"/>
    <property type="evidence" value="ECO:0007669"/>
    <property type="project" value="UniProtKB-KW"/>
</dbReference>
<evidence type="ECO:0000256" key="5">
    <source>
        <dbReference type="PIRSR" id="PIRSR015582-1"/>
    </source>
</evidence>
<dbReference type="PANTHER" id="PTHR32308">
    <property type="entry name" value="LYASE BETA SUBUNIT, PUTATIVE (AFU_ORTHOLOGUE AFUA_4G13030)-RELATED"/>
    <property type="match status" value="1"/>
</dbReference>
<dbReference type="InterPro" id="IPR040442">
    <property type="entry name" value="Pyrv_kinase-like_dom_sf"/>
</dbReference>
<feature type="binding site" evidence="6">
    <location>
        <position position="121"/>
    </location>
    <ligand>
        <name>Mg(2+)</name>
        <dbReference type="ChEBI" id="CHEBI:18420"/>
    </ligand>
</feature>
<feature type="binding site" evidence="5">
    <location>
        <position position="121"/>
    </location>
    <ligand>
        <name>substrate</name>
    </ligand>
</feature>
<dbReference type="Gene3D" id="3.20.20.60">
    <property type="entry name" value="Phosphoenolpyruvate-binding domains"/>
    <property type="match status" value="1"/>
</dbReference>
<keyword evidence="3 6" id="KW-0479">Metal-binding</keyword>
<evidence type="ECO:0000256" key="3">
    <source>
        <dbReference type="ARBA" id="ARBA00022723"/>
    </source>
</evidence>
<accession>A0A7G5IHA8</accession>
<keyword evidence="8" id="KW-0456">Lyase</keyword>
<feature type="domain" description="HpcH/HpaI aldolase/citrate lyase" evidence="7">
    <location>
        <begin position="8"/>
        <end position="215"/>
    </location>
</feature>
<comment type="similarity">
    <text evidence="2">Belongs to the HpcH/HpaI aldolase family.</text>
</comment>
<dbReference type="InterPro" id="IPR015813">
    <property type="entry name" value="Pyrv/PenolPyrv_kinase-like_dom"/>
</dbReference>
<dbReference type="EMBL" id="CP059851">
    <property type="protein sequence ID" value="QMW22750.1"/>
    <property type="molecule type" value="Genomic_DNA"/>
</dbReference>
<dbReference type="GO" id="GO:0000287">
    <property type="term" value="F:magnesium ion binding"/>
    <property type="evidence" value="ECO:0007669"/>
    <property type="project" value="TreeGrafter"/>
</dbReference>
<evidence type="ECO:0000313" key="8">
    <source>
        <dbReference type="EMBL" id="QMW22750.1"/>
    </source>
</evidence>
<keyword evidence="4 6" id="KW-0460">Magnesium</keyword>
<comment type="cofactor">
    <cofactor evidence="1">
        <name>Mg(2+)</name>
        <dbReference type="ChEBI" id="CHEBI:18420"/>
    </cofactor>
</comment>
<dbReference type="Proteomes" id="UP000515292">
    <property type="component" value="Chromosome"/>
</dbReference>